<accession>A0ABX2F977</accession>
<reference evidence="2 3" key="1">
    <citation type="submission" date="2020-01" db="EMBL/GenBank/DDBJ databases">
        <title>Kibdelosporangium persica a novel Actinomycetes from a hot desert in Iran.</title>
        <authorList>
            <person name="Safaei N."/>
            <person name="Zaburannyi N."/>
            <person name="Mueller R."/>
            <person name="Wink J."/>
        </authorList>
    </citation>
    <scope>NUCLEOTIDE SEQUENCE [LARGE SCALE GENOMIC DNA]</scope>
    <source>
        <strain evidence="2 3">4NS15</strain>
    </source>
</reference>
<gene>
    <name evidence="2" type="ORF">GC106_51130</name>
</gene>
<name>A0ABX2F977_9PSEU</name>
<evidence type="ECO:0000256" key="1">
    <source>
        <dbReference type="SAM" id="SignalP"/>
    </source>
</evidence>
<keyword evidence="3" id="KW-1185">Reference proteome</keyword>
<evidence type="ECO:0000313" key="2">
    <source>
        <dbReference type="EMBL" id="NRN67872.1"/>
    </source>
</evidence>
<organism evidence="2 3">
    <name type="scientific">Kibdelosporangium persicum</name>
    <dbReference type="NCBI Taxonomy" id="2698649"/>
    <lineage>
        <taxon>Bacteria</taxon>
        <taxon>Bacillati</taxon>
        <taxon>Actinomycetota</taxon>
        <taxon>Actinomycetes</taxon>
        <taxon>Pseudonocardiales</taxon>
        <taxon>Pseudonocardiaceae</taxon>
        <taxon>Kibdelosporangium</taxon>
    </lineage>
</organism>
<comment type="caution">
    <text evidence="2">The sequence shown here is derived from an EMBL/GenBank/DDBJ whole genome shotgun (WGS) entry which is preliminary data.</text>
</comment>
<dbReference type="RefSeq" id="WP_173136291.1">
    <property type="nucleotide sequence ID" value="NZ_CBCSGW010000054.1"/>
</dbReference>
<feature type="signal peptide" evidence="1">
    <location>
        <begin position="1"/>
        <end position="24"/>
    </location>
</feature>
<dbReference type="EMBL" id="JAAATY010000016">
    <property type="protein sequence ID" value="NRN67872.1"/>
    <property type="molecule type" value="Genomic_DNA"/>
</dbReference>
<sequence>MRTRIVSGLVGALLAAGVSASVMAAPALAETGQESRHHWAKTTVTVDSGAAVALDFFGIKLTALWPATGSTPTFTFPVCAKRGGVVELLGGLRFTANDKAFTVYAPVVNTDIGVVKAGRLELFSIDGQNLVLTAAGAQALNESLGFSGLFSQGFLFGSFVTSH</sequence>
<protein>
    <recommendedName>
        <fullName evidence="4">Htaa protein</fullName>
    </recommendedName>
</protein>
<keyword evidence="1" id="KW-0732">Signal</keyword>
<feature type="chain" id="PRO_5047505262" description="Htaa protein" evidence="1">
    <location>
        <begin position="25"/>
        <end position="163"/>
    </location>
</feature>
<evidence type="ECO:0000313" key="3">
    <source>
        <dbReference type="Proteomes" id="UP000763557"/>
    </source>
</evidence>
<proteinExistence type="predicted"/>
<dbReference type="Proteomes" id="UP000763557">
    <property type="component" value="Unassembled WGS sequence"/>
</dbReference>
<evidence type="ECO:0008006" key="4">
    <source>
        <dbReference type="Google" id="ProtNLM"/>
    </source>
</evidence>